<proteinExistence type="predicted"/>
<organism evidence="2 3">
    <name type="scientific">Podarcis lilfordi</name>
    <name type="common">Lilford's wall lizard</name>
    <dbReference type="NCBI Taxonomy" id="74358"/>
    <lineage>
        <taxon>Eukaryota</taxon>
        <taxon>Metazoa</taxon>
        <taxon>Chordata</taxon>
        <taxon>Craniata</taxon>
        <taxon>Vertebrata</taxon>
        <taxon>Euteleostomi</taxon>
        <taxon>Lepidosauria</taxon>
        <taxon>Squamata</taxon>
        <taxon>Bifurcata</taxon>
        <taxon>Unidentata</taxon>
        <taxon>Episquamata</taxon>
        <taxon>Laterata</taxon>
        <taxon>Lacertibaenia</taxon>
        <taxon>Lacertidae</taxon>
        <taxon>Podarcis</taxon>
    </lineage>
</organism>
<protein>
    <submittedName>
        <fullName evidence="2">Uncharacterized protein</fullName>
    </submittedName>
</protein>
<feature type="non-terminal residue" evidence="2">
    <location>
        <position position="70"/>
    </location>
</feature>
<reference evidence="2" key="1">
    <citation type="submission" date="2022-12" db="EMBL/GenBank/DDBJ databases">
        <authorList>
            <person name="Alioto T."/>
            <person name="Alioto T."/>
            <person name="Gomez Garrido J."/>
        </authorList>
    </citation>
    <scope>NUCLEOTIDE SEQUENCE</scope>
</reference>
<dbReference type="AlphaFoldDB" id="A0AA35P553"/>
<sequence>MTHRGRSHSVNGTISRIASVDNGRAASSKAQVPSYKQQSSSGSHLNFIGLISDFSLAADSKPKNSLNITT</sequence>
<feature type="region of interest" description="Disordered" evidence="1">
    <location>
        <begin position="1"/>
        <end position="42"/>
    </location>
</feature>
<evidence type="ECO:0000256" key="1">
    <source>
        <dbReference type="SAM" id="MobiDB-lite"/>
    </source>
</evidence>
<feature type="compositionally biased region" description="Polar residues" evidence="1">
    <location>
        <begin position="28"/>
        <end position="42"/>
    </location>
</feature>
<evidence type="ECO:0000313" key="3">
    <source>
        <dbReference type="Proteomes" id="UP001178461"/>
    </source>
</evidence>
<accession>A0AA35P553</accession>
<evidence type="ECO:0000313" key="2">
    <source>
        <dbReference type="EMBL" id="CAI5775946.1"/>
    </source>
</evidence>
<dbReference type="Proteomes" id="UP001178461">
    <property type="component" value="Chromosome 5"/>
</dbReference>
<gene>
    <name evidence="2" type="ORF">PODLI_1B014220</name>
</gene>
<name>A0AA35P553_9SAUR</name>
<dbReference type="EMBL" id="OX395130">
    <property type="protein sequence ID" value="CAI5775946.1"/>
    <property type="molecule type" value="Genomic_DNA"/>
</dbReference>
<keyword evidence="3" id="KW-1185">Reference proteome</keyword>